<feature type="domain" description="DAGKc" evidence="12">
    <location>
        <begin position="49"/>
        <end position="124"/>
    </location>
</feature>
<evidence type="ECO:0000256" key="11">
    <source>
        <dbReference type="ARBA" id="ARBA00023264"/>
    </source>
</evidence>
<dbReference type="RefSeq" id="WP_377127982.1">
    <property type="nucleotide sequence ID" value="NZ_JBHRSD010000040.1"/>
</dbReference>
<keyword evidence="2" id="KW-0444">Lipid biosynthesis</keyword>
<dbReference type="InterPro" id="IPR045540">
    <property type="entry name" value="YegS/DAGK_C"/>
</dbReference>
<dbReference type="GO" id="GO:0016301">
    <property type="term" value="F:kinase activity"/>
    <property type="evidence" value="ECO:0007669"/>
    <property type="project" value="UniProtKB-KW"/>
</dbReference>
<comment type="caution">
    <text evidence="13">The sequence shown here is derived from an EMBL/GenBank/DDBJ whole genome shotgun (WGS) entry which is preliminary data.</text>
</comment>
<keyword evidence="9" id="KW-0443">Lipid metabolism</keyword>
<evidence type="ECO:0000256" key="7">
    <source>
        <dbReference type="ARBA" id="ARBA00022840"/>
    </source>
</evidence>
<organism evidence="13 14">
    <name type="scientific">Pseudoalteromonas fenneropenaei</name>
    <dbReference type="NCBI Taxonomy" id="1737459"/>
    <lineage>
        <taxon>Bacteria</taxon>
        <taxon>Pseudomonadati</taxon>
        <taxon>Pseudomonadota</taxon>
        <taxon>Gammaproteobacteria</taxon>
        <taxon>Alteromonadales</taxon>
        <taxon>Pseudoalteromonadaceae</taxon>
        <taxon>Pseudoalteromonas</taxon>
    </lineage>
</organism>
<dbReference type="InterPro" id="IPR017438">
    <property type="entry name" value="ATP-NAD_kinase_N"/>
</dbReference>
<protein>
    <submittedName>
        <fullName evidence="13">Diacylglycerol/lipid kinase family protein</fullName>
        <ecNumber evidence="13">2.7.1.-</ecNumber>
    </submittedName>
</protein>
<gene>
    <name evidence="13" type="ORF">ACFOEE_18660</name>
</gene>
<evidence type="ECO:0000256" key="9">
    <source>
        <dbReference type="ARBA" id="ARBA00023098"/>
    </source>
</evidence>
<keyword evidence="4" id="KW-0479">Metal-binding</keyword>
<dbReference type="Proteomes" id="UP001595453">
    <property type="component" value="Unassembled WGS sequence"/>
</dbReference>
<dbReference type="PANTHER" id="PTHR12358">
    <property type="entry name" value="SPHINGOSINE KINASE"/>
    <property type="match status" value="1"/>
</dbReference>
<dbReference type="EC" id="2.7.1.-" evidence="13"/>
<accession>A0ABV7CPD2</accession>
<name>A0ABV7CPD2_9GAMM</name>
<dbReference type="SUPFAM" id="SSF111331">
    <property type="entry name" value="NAD kinase/diacylglycerol kinase-like"/>
    <property type="match status" value="1"/>
</dbReference>
<keyword evidence="5" id="KW-0547">Nucleotide-binding</keyword>
<evidence type="ECO:0000256" key="3">
    <source>
        <dbReference type="ARBA" id="ARBA00022679"/>
    </source>
</evidence>
<dbReference type="Gene3D" id="3.40.50.10330">
    <property type="entry name" value="Probable inorganic polyphosphate/atp-NAD kinase, domain 1"/>
    <property type="match status" value="1"/>
</dbReference>
<dbReference type="Pfam" id="PF19279">
    <property type="entry name" value="YegS_C"/>
    <property type="match status" value="1"/>
</dbReference>
<keyword evidence="3 13" id="KW-0808">Transferase</keyword>
<dbReference type="Pfam" id="PF00781">
    <property type="entry name" value="DAGK_cat"/>
    <property type="match status" value="1"/>
</dbReference>
<keyword evidence="11" id="KW-1208">Phospholipid metabolism</keyword>
<dbReference type="SMART" id="SM00046">
    <property type="entry name" value="DAGKc"/>
    <property type="match status" value="1"/>
</dbReference>
<evidence type="ECO:0000256" key="5">
    <source>
        <dbReference type="ARBA" id="ARBA00022741"/>
    </source>
</evidence>
<keyword evidence="6 13" id="KW-0418">Kinase</keyword>
<keyword evidence="7" id="KW-0067">ATP-binding</keyword>
<evidence type="ECO:0000256" key="4">
    <source>
        <dbReference type="ARBA" id="ARBA00022723"/>
    </source>
</evidence>
<dbReference type="InterPro" id="IPR005218">
    <property type="entry name" value="Diacylglycerol/lipid_kinase"/>
</dbReference>
<dbReference type="PANTHER" id="PTHR12358:SF106">
    <property type="entry name" value="LIPID KINASE YEGS"/>
    <property type="match status" value="1"/>
</dbReference>
<evidence type="ECO:0000313" key="13">
    <source>
        <dbReference type="EMBL" id="MFC3034530.1"/>
    </source>
</evidence>
<keyword evidence="10" id="KW-0594">Phospholipid biosynthesis</keyword>
<comment type="cofactor">
    <cofactor evidence="1">
        <name>Mg(2+)</name>
        <dbReference type="ChEBI" id="CHEBI:18420"/>
    </cofactor>
</comment>
<dbReference type="InterPro" id="IPR016064">
    <property type="entry name" value="NAD/diacylglycerol_kinase_sf"/>
</dbReference>
<evidence type="ECO:0000256" key="8">
    <source>
        <dbReference type="ARBA" id="ARBA00022842"/>
    </source>
</evidence>
<evidence type="ECO:0000259" key="12">
    <source>
        <dbReference type="PROSITE" id="PS50146"/>
    </source>
</evidence>
<evidence type="ECO:0000256" key="2">
    <source>
        <dbReference type="ARBA" id="ARBA00022516"/>
    </source>
</evidence>
<dbReference type="EMBL" id="JBHRSD010000040">
    <property type="protein sequence ID" value="MFC3034530.1"/>
    <property type="molecule type" value="Genomic_DNA"/>
</dbReference>
<dbReference type="Gene3D" id="2.60.200.40">
    <property type="match status" value="1"/>
</dbReference>
<evidence type="ECO:0000313" key="14">
    <source>
        <dbReference type="Proteomes" id="UP001595453"/>
    </source>
</evidence>
<keyword evidence="14" id="KW-1185">Reference proteome</keyword>
<dbReference type="PROSITE" id="PS50146">
    <property type="entry name" value="DAGK"/>
    <property type="match status" value="1"/>
</dbReference>
<dbReference type="NCBIfam" id="TIGR00147">
    <property type="entry name" value="YegS/Rv2252/BmrU family lipid kinase"/>
    <property type="match status" value="1"/>
</dbReference>
<reference evidence="14" key="1">
    <citation type="journal article" date="2019" name="Int. J. Syst. Evol. Microbiol.">
        <title>The Global Catalogue of Microorganisms (GCM) 10K type strain sequencing project: providing services to taxonomists for standard genome sequencing and annotation.</title>
        <authorList>
            <consortium name="The Broad Institute Genomics Platform"/>
            <consortium name="The Broad Institute Genome Sequencing Center for Infectious Disease"/>
            <person name="Wu L."/>
            <person name="Ma J."/>
        </authorList>
    </citation>
    <scope>NUCLEOTIDE SEQUENCE [LARGE SCALE GENOMIC DNA]</scope>
    <source>
        <strain evidence="14">KCTC 42730</strain>
    </source>
</reference>
<dbReference type="InterPro" id="IPR001206">
    <property type="entry name" value="Diacylglycerol_kinase_cat_dom"/>
</dbReference>
<proteinExistence type="predicted"/>
<evidence type="ECO:0000256" key="1">
    <source>
        <dbReference type="ARBA" id="ARBA00001946"/>
    </source>
</evidence>
<evidence type="ECO:0000256" key="10">
    <source>
        <dbReference type="ARBA" id="ARBA00023209"/>
    </source>
</evidence>
<sequence>MLVVFKPQQASATQHHIDWLKAVAVEHAITLHWYETSGDFTRDKAAIMAKAEHVSQVVAIGGDGTLHLVANALAGNTHCAMAILPAGTGNDFARQFGFNESMWRTAVFSKRQMAIDLGVVNQRYFLNIAGVGFNATVVAGLNMSERRHRFSYVWAGLRQLFRYRSVNLAVAEQPAKPTLMLVIGNGRFFAAGLSPTPEASLQDGQFDCVQFHGNSAWQRVMSFIAMLAGFHRRLKHVRHWRAALVSVGSGGLAIEADGELIGHTPATFRCVKAALQLKMPQ</sequence>
<evidence type="ECO:0000256" key="6">
    <source>
        <dbReference type="ARBA" id="ARBA00022777"/>
    </source>
</evidence>
<dbReference type="InterPro" id="IPR050187">
    <property type="entry name" value="Lipid_Phosphate_FormReg"/>
</dbReference>
<keyword evidence="8" id="KW-0460">Magnesium</keyword>